<dbReference type="Gene3D" id="3.20.20.70">
    <property type="entry name" value="Aldolase class I"/>
    <property type="match status" value="1"/>
</dbReference>
<organism evidence="2 3">
    <name type="scientific">Ligilactobacillus ubinensis</name>
    <dbReference type="NCBI Taxonomy" id="2876789"/>
    <lineage>
        <taxon>Bacteria</taxon>
        <taxon>Bacillati</taxon>
        <taxon>Bacillota</taxon>
        <taxon>Bacilli</taxon>
        <taxon>Lactobacillales</taxon>
        <taxon>Lactobacillaceae</taxon>
        <taxon>Ligilactobacillus</taxon>
    </lineage>
</organism>
<proteinExistence type="inferred from homology"/>
<dbReference type="Pfam" id="PF02679">
    <property type="entry name" value="ComA"/>
    <property type="match status" value="1"/>
</dbReference>
<dbReference type="InterPro" id="IPR003830">
    <property type="entry name" value="ComA_synth"/>
</dbReference>
<dbReference type="PANTHER" id="PTHR48413">
    <property type="match status" value="1"/>
</dbReference>
<keyword evidence="3" id="KW-1185">Reference proteome</keyword>
<dbReference type="AlphaFoldDB" id="A0A9X2JKZ2"/>
<name>A0A9X2JKZ2_9LACO</name>
<dbReference type="Proteomes" id="UP001139006">
    <property type="component" value="Unassembled WGS sequence"/>
</dbReference>
<comment type="similarity">
    <text evidence="1">Belongs to the phosphosulfolactate synthase family.</text>
</comment>
<sequence length="255" mass="27630">MHAYHFLDKVPHTKAHHTGLTMVLDKGLGLHATTDLIETAGDYIDFIKFGWGTSATATQELIIKKNKLYSSANITTYPGGTLLEVALLQNKLSEFLEESSRLGFTGIEVSDGSTVISASTRANIIKQARQAGFLIISEVGKKNPTLDHELSIKQRLTEINADLSNGADLVIIEAREAGKNIGIYDSTGNIIEKELEQLASVGIEKLIFEAPLKNQQVDLILKFGAQINLGNIATSDAISLETLRTGLRADTVGQL</sequence>
<evidence type="ECO:0000256" key="1">
    <source>
        <dbReference type="ARBA" id="ARBA00010424"/>
    </source>
</evidence>
<gene>
    <name evidence="2" type="ORF">LB941_04300</name>
</gene>
<dbReference type="InterPro" id="IPR013785">
    <property type="entry name" value="Aldolase_TIM"/>
</dbReference>
<dbReference type="InterPro" id="IPR036112">
    <property type="entry name" value="ComA_synth_sf"/>
</dbReference>
<reference evidence="2 3" key="1">
    <citation type="journal article" date="2023" name="Int. J. Syst. Evol. Microbiol.">
        <title>Ligilactobacillus ubinensis sp. nov., a novel species isolated from the wild ferment of a durian fruit (Durio zibethinus).</title>
        <authorList>
            <person name="Heng Y.C."/>
            <person name="Menon N."/>
            <person name="Chen B."/>
            <person name="Loo B.Z.L."/>
            <person name="Wong G.W.J."/>
            <person name="Lim A.C.H."/>
            <person name="Silvaraju S."/>
            <person name="Kittelmann S."/>
        </authorList>
    </citation>
    <scope>NUCLEOTIDE SEQUENCE [LARGE SCALE GENOMIC DNA]</scope>
    <source>
        <strain evidence="2 3">WILCCON 0076</strain>
    </source>
</reference>
<protein>
    <submittedName>
        <fullName evidence="2">Phosphosulfolactate synthase</fullName>
    </submittedName>
</protein>
<evidence type="ECO:0000313" key="2">
    <source>
        <dbReference type="EMBL" id="MCP0886557.1"/>
    </source>
</evidence>
<dbReference type="RefSeq" id="WP_253359773.1">
    <property type="nucleotide sequence ID" value="NZ_JAIULA010000006.1"/>
</dbReference>
<dbReference type="EMBL" id="JAIULA010000006">
    <property type="protein sequence ID" value="MCP0886557.1"/>
    <property type="molecule type" value="Genomic_DNA"/>
</dbReference>
<dbReference type="SUPFAM" id="SSF102110">
    <property type="entry name" value="(2r)-phospho-3-sulfolactate synthase ComA"/>
    <property type="match status" value="1"/>
</dbReference>
<evidence type="ECO:0000313" key="3">
    <source>
        <dbReference type="Proteomes" id="UP001139006"/>
    </source>
</evidence>
<comment type="caution">
    <text evidence="2">The sequence shown here is derived from an EMBL/GenBank/DDBJ whole genome shotgun (WGS) entry which is preliminary data.</text>
</comment>
<accession>A0A9X2JKZ2</accession>
<dbReference type="PANTHER" id="PTHR48413:SF1">
    <property type="entry name" value="PROTEIN HEAT-STRESS-ASSOCIATED 32"/>
    <property type="match status" value="1"/>
</dbReference>